<proteinExistence type="predicted"/>
<name>A0ABS0GUK8_9ACTN</name>
<feature type="transmembrane region" description="Helical" evidence="1">
    <location>
        <begin position="42"/>
        <end position="61"/>
    </location>
</feature>
<keyword evidence="1" id="KW-1133">Transmembrane helix</keyword>
<dbReference type="Proteomes" id="UP000638560">
    <property type="component" value="Unassembled WGS sequence"/>
</dbReference>
<evidence type="ECO:0000313" key="2">
    <source>
        <dbReference type="EMBL" id="MBF9129582.1"/>
    </source>
</evidence>
<reference evidence="2 3" key="1">
    <citation type="submission" date="2020-11" db="EMBL/GenBank/DDBJ databases">
        <title>A novel isolate from a Black sea contaminated sediment with potential to produce alkanes: Plantactinospora alkalitolerans sp. nov.</title>
        <authorList>
            <person name="Carro L."/>
            <person name="Veyisoglu A."/>
            <person name="Guven K."/>
            <person name="Schumann P."/>
            <person name="Klenk H.-P."/>
            <person name="Sahin N."/>
        </authorList>
    </citation>
    <scope>NUCLEOTIDE SEQUENCE [LARGE SCALE GENOMIC DNA]</scope>
    <source>
        <strain evidence="2 3">S1510</strain>
    </source>
</reference>
<organism evidence="2 3">
    <name type="scientific">Plantactinospora alkalitolerans</name>
    <dbReference type="NCBI Taxonomy" id="2789879"/>
    <lineage>
        <taxon>Bacteria</taxon>
        <taxon>Bacillati</taxon>
        <taxon>Actinomycetota</taxon>
        <taxon>Actinomycetes</taxon>
        <taxon>Micromonosporales</taxon>
        <taxon>Micromonosporaceae</taxon>
        <taxon>Plantactinospora</taxon>
    </lineage>
</organism>
<accession>A0ABS0GUK8</accession>
<evidence type="ECO:0000313" key="3">
    <source>
        <dbReference type="Proteomes" id="UP000638560"/>
    </source>
</evidence>
<keyword evidence="3" id="KW-1185">Reference proteome</keyword>
<protein>
    <submittedName>
        <fullName evidence="2">Uncharacterized protein</fullName>
    </submittedName>
</protein>
<gene>
    <name evidence="2" type="ORF">I0C86_11490</name>
</gene>
<dbReference type="EMBL" id="JADPUN010000124">
    <property type="protein sequence ID" value="MBF9129582.1"/>
    <property type="molecule type" value="Genomic_DNA"/>
</dbReference>
<keyword evidence="1" id="KW-0472">Membrane</keyword>
<evidence type="ECO:0000256" key="1">
    <source>
        <dbReference type="SAM" id="Phobius"/>
    </source>
</evidence>
<keyword evidence="1" id="KW-0812">Transmembrane</keyword>
<sequence>MDADTLGRAMRAATDEIDLQPDFTNRVVRGGQRRATYRRLRFVAAATVMVALAGVGFAAILPGHDAEQTAQLSDQRLEQPTGGDLAGDREFLDQATRAWEEGIRDSYNAERNIFDDRRGEPHVYWAGTTPAGRAAVVLQQAFLHPSDGLADYDANQLQTLVGLVAVDPADGKLKLVGDQYQSNGEPAPGHFQFGPGNRTILVVDRGLPLYFSAVARFGDDGKPTRDWQPMPVTDGVAVTQVPENTATSGVLVLARAVRPAPDETGREGLLQLDPASDYLAGGGGLPTYDNHHLPWPIVTGGATPTPGTGSDRVIRVGSNPTVPGDVINSLEGWLTERGFIDPGVRHSSPGLWAVAAGLPDGRTALVGEYQQGNDASRLYAVLVDRAGQVQDVRYGGQVNLGAPLPVAIRMPDAQGWVVAAYGSHLRYRSGPDGQWLDGGADAALLPDNAIQVQVTPSNGTPIEVALPR</sequence>
<dbReference type="RefSeq" id="WP_196201211.1">
    <property type="nucleotide sequence ID" value="NZ_JADPUN010000124.1"/>
</dbReference>
<comment type="caution">
    <text evidence="2">The sequence shown here is derived from an EMBL/GenBank/DDBJ whole genome shotgun (WGS) entry which is preliminary data.</text>
</comment>